<dbReference type="EMBL" id="CP045423">
    <property type="protein sequence ID" value="QFU14763.1"/>
    <property type="molecule type" value="Genomic_DNA"/>
</dbReference>
<organism evidence="2 3">
    <name type="scientific">Microvirga thermotolerans</name>
    <dbReference type="NCBI Taxonomy" id="2651334"/>
    <lineage>
        <taxon>Bacteria</taxon>
        <taxon>Pseudomonadati</taxon>
        <taxon>Pseudomonadota</taxon>
        <taxon>Alphaproteobacteria</taxon>
        <taxon>Hyphomicrobiales</taxon>
        <taxon>Methylobacteriaceae</taxon>
        <taxon>Microvirga</taxon>
    </lineage>
</organism>
<reference evidence="2 3" key="1">
    <citation type="submission" date="2019-10" db="EMBL/GenBank/DDBJ databases">
        <title>Isolation, Identification of Microvirga thermotolerans HR1, a novel thermophilic bacterium and Comparative Genomics of the genus Microvirga.</title>
        <authorList>
            <person name="Li J."/>
            <person name="Zhang W."/>
            <person name="Lin M."/>
            <person name="Wang J."/>
        </authorList>
    </citation>
    <scope>NUCLEOTIDE SEQUENCE [LARGE SCALE GENOMIC DNA]</scope>
    <source>
        <strain evidence="2 3">HR1</strain>
    </source>
</reference>
<proteinExistence type="predicted"/>
<protein>
    <submittedName>
        <fullName evidence="2">Uncharacterized protein</fullName>
    </submittedName>
</protein>
<evidence type="ECO:0000313" key="3">
    <source>
        <dbReference type="Proteomes" id="UP000325614"/>
    </source>
</evidence>
<dbReference type="AlphaFoldDB" id="A0A5P9JR04"/>
<accession>A0A5P9JR04</accession>
<dbReference type="Proteomes" id="UP000325614">
    <property type="component" value="Chromosome"/>
</dbReference>
<dbReference type="KEGG" id="mico:GDR74_00240"/>
<evidence type="ECO:0000313" key="2">
    <source>
        <dbReference type="EMBL" id="QFU14763.1"/>
    </source>
</evidence>
<feature type="region of interest" description="Disordered" evidence="1">
    <location>
        <begin position="98"/>
        <end position="126"/>
    </location>
</feature>
<name>A0A5P9JR04_9HYPH</name>
<sequence length="126" mass="13600">MARHPVATAPVQGGRVEFLDLTYTGAGLDRLRAEIGDELREVEVIFDPTDLRFIVVRHRPTGYVGRLRCTDQIYAAMTTVAVQSTLARRAKFRALAQELGQGGGRAAPGPDPTPGQPVKPDAGHPL</sequence>
<gene>
    <name evidence="2" type="ORF">GDR74_00240</name>
</gene>
<keyword evidence="3" id="KW-1185">Reference proteome</keyword>
<dbReference type="RefSeq" id="WP_152584413.1">
    <property type="nucleotide sequence ID" value="NZ_CP045423.1"/>
</dbReference>
<evidence type="ECO:0000256" key="1">
    <source>
        <dbReference type="SAM" id="MobiDB-lite"/>
    </source>
</evidence>